<dbReference type="GO" id="GO:0008483">
    <property type="term" value="F:transaminase activity"/>
    <property type="evidence" value="ECO:0007669"/>
    <property type="project" value="TreeGrafter"/>
</dbReference>
<dbReference type="RefSeq" id="WP_091282902.1">
    <property type="nucleotide sequence ID" value="NZ_FAOZ01000024.1"/>
</dbReference>
<dbReference type="CDD" id="cd00616">
    <property type="entry name" value="AHBA_syn"/>
    <property type="match status" value="1"/>
</dbReference>
<keyword evidence="6" id="KW-1185">Reference proteome</keyword>
<name>A0A0S4QUW6_9ACTN</name>
<dbReference type="PANTHER" id="PTHR30244:SF34">
    <property type="entry name" value="DTDP-4-AMINO-4,6-DIDEOXYGALACTOSE TRANSAMINASE"/>
    <property type="match status" value="1"/>
</dbReference>
<dbReference type="InterPro" id="IPR015421">
    <property type="entry name" value="PyrdxlP-dep_Trfase_major"/>
</dbReference>
<gene>
    <name evidence="5" type="ORF">Ga0074812_12426</name>
</gene>
<dbReference type="InterPro" id="IPR015424">
    <property type="entry name" value="PyrdxlP-dep_Trfase"/>
</dbReference>
<feature type="modified residue" description="N6-(pyridoxal phosphate)lysine" evidence="3">
    <location>
        <position position="185"/>
    </location>
</feature>
<dbReference type="PIRSF" id="PIRSF000390">
    <property type="entry name" value="PLP_StrS"/>
    <property type="match status" value="1"/>
</dbReference>
<dbReference type="SUPFAM" id="SSF53383">
    <property type="entry name" value="PLP-dependent transferases"/>
    <property type="match status" value="1"/>
</dbReference>
<keyword evidence="3 4" id="KW-0663">Pyridoxal phosphate</keyword>
<dbReference type="EMBL" id="FAOZ01000024">
    <property type="protein sequence ID" value="CUU59001.1"/>
    <property type="molecule type" value="Genomic_DNA"/>
</dbReference>
<dbReference type="InterPro" id="IPR000653">
    <property type="entry name" value="DegT/StrS_aminotransferase"/>
</dbReference>
<protein>
    <submittedName>
        <fullName evidence="5">dTDP-4-amino-4,6-dideoxygalactose transaminase</fullName>
    </submittedName>
</protein>
<comment type="cofactor">
    <cofactor evidence="1">
        <name>pyridoxal 5'-phosphate</name>
        <dbReference type="ChEBI" id="CHEBI:597326"/>
    </cofactor>
</comment>
<organism evidence="5 6">
    <name type="scientific">Parafrankia irregularis</name>
    <dbReference type="NCBI Taxonomy" id="795642"/>
    <lineage>
        <taxon>Bacteria</taxon>
        <taxon>Bacillati</taxon>
        <taxon>Actinomycetota</taxon>
        <taxon>Actinomycetes</taxon>
        <taxon>Frankiales</taxon>
        <taxon>Frankiaceae</taxon>
        <taxon>Parafrankia</taxon>
    </lineage>
</organism>
<dbReference type="Gene3D" id="3.40.640.10">
    <property type="entry name" value="Type I PLP-dependent aspartate aminotransferase-like (Major domain)"/>
    <property type="match status" value="1"/>
</dbReference>
<reference evidence="6" key="1">
    <citation type="submission" date="2015-11" db="EMBL/GenBank/DDBJ databases">
        <authorList>
            <person name="Varghese N."/>
        </authorList>
    </citation>
    <scope>NUCLEOTIDE SEQUENCE [LARGE SCALE GENOMIC DNA]</scope>
    <source>
        <strain evidence="6">DSM 45899</strain>
    </source>
</reference>
<dbReference type="AlphaFoldDB" id="A0A0S4QUW6"/>
<evidence type="ECO:0000256" key="3">
    <source>
        <dbReference type="PIRSR" id="PIRSR000390-2"/>
    </source>
</evidence>
<dbReference type="Gene3D" id="3.90.1150.10">
    <property type="entry name" value="Aspartate Aminotransferase, domain 1"/>
    <property type="match status" value="1"/>
</dbReference>
<feature type="active site" description="Proton acceptor" evidence="2">
    <location>
        <position position="185"/>
    </location>
</feature>
<dbReference type="Pfam" id="PF01041">
    <property type="entry name" value="DegT_DnrJ_EryC1"/>
    <property type="match status" value="1"/>
</dbReference>
<comment type="similarity">
    <text evidence="4">Belongs to the DegT/DnrJ/EryC1 family.</text>
</comment>
<evidence type="ECO:0000256" key="1">
    <source>
        <dbReference type="ARBA" id="ARBA00001933"/>
    </source>
</evidence>
<dbReference type="GO" id="GO:0030170">
    <property type="term" value="F:pyridoxal phosphate binding"/>
    <property type="evidence" value="ECO:0007669"/>
    <property type="project" value="TreeGrafter"/>
</dbReference>
<evidence type="ECO:0000256" key="4">
    <source>
        <dbReference type="RuleBase" id="RU004508"/>
    </source>
</evidence>
<dbReference type="GO" id="GO:0000271">
    <property type="term" value="P:polysaccharide biosynthetic process"/>
    <property type="evidence" value="ECO:0007669"/>
    <property type="project" value="TreeGrafter"/>
</dbReference>
<dbReference type="PANTHER" id="PTHR30244">
    <property type="entry name" value="TRANSAMINASE"/>
    <property type="match status" value="1"/>
</dbReference>
<evidence type="ECO:0000313" key="5">
    <source>
        <dbReference type="EMBL" id="CUU59001.1"/>
    </source>
</evidence>
<proteinExistence type="inferred from homology"/>
<dbReference type="InterPro" id="IPR015422">
    <property type="entry name" value="PyrdxlP-dep_Trfase_small"/>
</dbReference>
<evidence type="ECO:0000313" key="6">
    <source>
        <dbReference type="Proteomes" id="UP000198802"/>
    </source>
</evidence>
<sequence length="378" mass="40312">MQVPAARIVFSQEDRAEVASVAAEVLTTGAMTLGRQTQQFEAAFAAAHGAPYAVAVNSGTAALEIILRSVDVDGFDVVVPTNTFAATAFAVLRAGGTPIFADVSADTFALSPQTVLAAVTPRTKAVVVVHIGGLIPPDIDELRAVLDERGIVLVEDAAHAHGSSLAGRCAGSFGVAGSFSFYPTKLITSGEGGMVVTADERLRDEALVYRDQGKAGFLGNIHIRQGYAWRMSEVHAATGRVHLRHLDRFLGHRRGVAACYDLAIDEMGVDRPRAVEGGATNYYKYPVLLPPGADRARVKLELRDGHGVSLAGEVYEVPLHRQPVFEKFARSGLPVAEDICARHVCLPLHSDMTEAEVEHVIASFRTVVRALELDGAAR</sequence>
<dbReference type="Proteomes" id="UP000198802">
    <property type="component" value="Unassembled WGS sequence"/>
</dbReference>
<accession>A0A0S4QUW6</accession>
<evidence type="ECO:0000256" key="2">
    <source>
        <dbReference type="PIRSR" id="PIRSR000390-1"/>
    </source>
</evidence>